<proteinExistence type="predicted"/>
<dbReference type="CDD" id="cd00130">
    <property type="entry name" value="PAS"/>
    <property type="match status" value="1"/>
</dbReference>
<feature type="domain" description="GGDEF" evidence="3">
    <location>
        <begin position="303"/>
        <end position="436"/>
    </location>
</feature>
<dbReference type="SUPFAM" id="SSF55785">
    <property type="entry name" value="PYP-like sensor domain (PAS domain)"/>
    <property type="match status" value="2"/>
</dbReference>
<dbReference type="InterPro" id="IPR052155">
    <property type="entry name" value="Biofilm_reg_signaling"/>
</dbReference>
<dbReference type="Gene3D" id="3.20.20.450">
    <property type="entry name" value="EAL domain"/>
    <property type="match status" value="1"/>
</dbReference>
<dbReference type="PROSITE" id="PS50887">
    <property type="entry name" value="GGDEF"/>
    <property type="match status" value="1"/>
</dbReference>
<dbReference type="InterPro" id="IPR035965">
    <property type="entry name" value="PAS-like_dom_sf"/>
</dbReference>
<dbReference type="GO" id="GO:0016829">
    <property type="term" value="F:lyase activity"/>
    <property type="evidence" value="ECO:0007669"/>
    <property type="project" value="UniProtKB-KW"/>
</dbReference>
<dbReference type="SUPFAM" id="SSF141868">
    <property type="entry name" value="EAL domain-like"/>
    <property type="match status" value="1"/>
</dbReference>
<dbReference type="CDD" id="cd01949">
    <property type="entry name" value="GGDEF"/>
    <property type="match status" value="1"/>
</dbReference>
<gene>
    <name evidence="4" type="ORF">GTPT_1913</name>
</gene>
<feature type="domain" description="EAL" evidence="2">
    <location>
        <begin position="444"/>
        <end position="700"/>
    </location>
</feature>
<dbReference type="eggNOG" id="COG5001">
    <property type="taxonomic scope" value="Bacteria"/>
</dbReference>
<dbReference type="Gene3D" id="3.30.70.270">
    <property type="match status" value="1"/>
</dbReference>
<comment type="caution">
    <text evidence="4">The sequence shown here is derived from an EMBL/GenBank/DDBJ whole genome shotgun (WGS) entry which is preliminary data.</text>
</comment>
<dbReference type="SMART" id="SM00267">
    <property type="entry name" value="GGDEF"/>
    <property type="match status" value="1"/>
</dbReference>
<dbReference type="Pfam" id="PF08448">
    <property type="entry name" value="PAS_4"/>
    <property type="match status" value="1"/>
</dbReference>
<accession>A0A085JF81</accession>
<evidence type="ECO:0000313" key="4">
    <source>
        <dbReference type="EMBL" id="KFD19127.1"/>
    </source>
</evidence>
<protein>
    <submittedName>
        <fullName evidence="4">Diguanylate cyclase/phosphodiesterase</fullName>
        <ecNumber evidence="4">4.6.-.-</ecNumber>
    </submittedName>
</protein>
<dbReference type="AlphaFoldDB" id="A0A085JF81"/>
<dbReference type="SMART" id="SM00091">
    <property type="entry name" value="PAS"/>
    <property type="match status" value="2"/>
</dbReference>
<evidence type="ECO:0000259" key="1">
    <source>
        <dbReference type="PROSITE" id="PS50113"/>
    </source>
</evidence>
<dbReference type="SMART" id="SM00052">
    <property type="entry name" value="EAL"/>
    <property type="match status" value="1"/>
</dbReference>
<keyword evidence="5" id="KW-1185">Reference proteome</keyword>
<dbReference type="InterPro" id="IPR013656">
    <property type="entry name" value="PAS_4"/>
</dbReference>
<dbReference type="SUPFAM" id="SSF55073">
    <property type="entry name" value="Nucleotide cyclase"/>
    <property type="match status" value="1"/>
</dbReference>
<dbReference type="Proteomes" id="UP000028602">
    <property type="component" value="Unassembled WGS sequence"/>
</dbReference>
<reference evidence="4 5" key="1">
    <citation type="submission" date="2014-05" db="EMBL/GenBank/DDBJ databases">
        <title>ATOL: Assembling a taxonomically balanced genome-scale reconstruction of the evolutionary history of the Enterobacteriaceae.</title>
        <authorList>
            <person name="Plunkett G.III."/>
            <person name="Neeno-Eckwall E.C."/>
            <person name="Glasner J.D."/>
            <person name="Perna N.T."/>
        </authorList>
    </citation>
    <scope>NUCLEOTIDE SEQUENCE [LARGE SCALE GENOMIC DNA]</scope>
    <source>
        <strain evidence="4 5">ATCC 33301</strain>
    </source>
</reference>
<dbReference type="InterPro" id="IPR000160">
    <property type="entry name" value="GGDEF_dom"/>
</dbReference>
<organism evidence="4 5">
    <name type="scientific">Tatumella ptyseos ATCC 33301</name>
    <dbReference type="NCBI Taxonomy" id="1005995"/>
    <lineage>
        <taxon>Bacteria</taxon>
        <taxon>Pseudomonadati</taxon>
        <taxon>Pseudomonadota</taxon>
        <taxon>Gammaproteobacteria</taxon>
        <taxon>Enterobacterales</taxon>
        <taxon>Erwiniaceae</taxon>
        <taxon>Tatumella</taxon>
    </lineage>
</organism>
<dbReference type="PROSITE" id="PS50113">
    <property type="entry name" value="PAC"/>
    <property type="match status" value="1"/>
</dbReference>
<evidence type="ECO:0000259" key="3">
    <source>
        <dbReference type="PROSITE" id="PS50887"/>
    </source>
</evidence>
<dbReference type="EMBL" id="JMPR01000033">
    <property type="protein sequence ID" value="KFD19127.1"/>
    <property type="molecule type" value="Genomic_DNA"/>
</dbReference>
<name>A0A085JF81_9GAMM</name>
<dbReference type="InterPro" id="IPR043128">
    <property type="entry name" value="Rev_trsase/Diguanyl_cyclase"/>
</dbReference>
<dbReference type="EC" id="4.6.-.-" evidence="4"/>
<evidence type="ECO:0000313" key="5">
    <source>
        <dbReference type="Proteomes" id="UP000028602"/>
    </source>
</evidence>
<dbReference type="Gene3D" id="3.30.450.20">
    <property type="entry name" value="PAS domain"/>
    <property type="match status" value="2"/>
</dbReference>
<dbReference type="InterPro" id="IPR029787">
    <property type="entry name" value="Nucleotide_cyclase"/>
</dbReference>
<dbReference type="NCBIfam" id="TIGR00254">
    <property type="entry name" value="GGDEF"/>
    <property type="match status" value="1"/>
</dbReference>
<feature type="domain" description="PAC" evidence="1">
    <location>
        <begin position="217"/>
        <end position="271"/>
    </location>
</feature>
<keyword evidence="4" id="KW-0456">Lyase</keyword>
<dbReference type="InterPro" id="IPR000014">
    <property type="entry name" value="PAS"/>
</dbReference>
<dbReference type="InterPro" id="IPR000700">
    <property type="entry name" value="PAS-assoc_C"/>
</dbReference>
<dbReference type="PROSITE" id="PS50883">
    <property type="entry name" value="EAL"/>
    <property type="match status" value="1"/>
</dbReference>
<dbReference type="CDD" id="cd01948">
    <property type="entry name" value="EAL"/>
    <property type="match status" value="1"/>
</dbReference>
<dbReference type="PANTHER" id="PTHR44757">
    <property type="entry name" value="DIGUANYLATE CYCLASE DGCP"/>
    <property type="match status" value="1"/>
</dbReference>
<evidence type="ECO:0000259" key="2">
    <source>
        <dbReference type="PROSITE" id="PS50883"/>
    </source>
</evidence>
<sequence length="711" mass="79489">MNTKKESLKEESVITDPASSASAEAFQIFKDVFFDSVPLPAWIISGCGQEVVANQQWHKTMSLPPVMSEPHWMHWLHPQDKARISAAWERSIQHSDVFRQPVRLGVAAGSYYWFIACGHFIPARNLWLITFIDINELQEAREDITQHLRTYKSMLDASIDCIKLINLQGELINMNLSGCKALGVSPESGFGMDWLNLLPPEIRTRGRKALKLANTGRNVRFSGKSQVGENKPFYWDNILTPLQDPQGGVTSILCVSRDITRLHQAEQRFKFISEHDELTGLPNRRMFNTTLKKYLRQAGHHNRPFALVLIDLDYFKLVNDTLGHPAGDYLLKSVANRLKKSLCRDAFVARIGGDEFAAVLPGIGDSQSLLEAGDKLIADTTEPLTYQGQTIYTSLSMGGAIFPQQAADSTAMIKAADIALNELKKNGRGGVLCYDPAMSDVVDTTRGQMELAKQLIYDEAILPFYQPKVRLEDGKIIGLEALMRFFNSQGELCFPGDIWSAFENYALVERIGYIIRDKVFADIRCWIDSSLDVVPVSVNASPVEFMRDNYAEKVLQQLEHYRIPPALLEIEITEHMFDGRGAGYVFRALNLLKAQGVRISLDDFGTGYSALANIRDYPVDVIKVDRSFVASLSKGKEGLAVIKALWLLATELELDVVAEGIEEPGQRDALIREGYLLGQGFLFSMAVPADVIAGFLNNRHTFTLLQYPVSA</sequence>
<dbReference type="OrthoDB" id="9804951at2"/>
<dbReference type="NCBIfam" id="TIGR00229">
    <property type="entry name" value="sensory_box"/>
    <property type="match status" value="1"/>
</dbReference>
<dbReference type="Pfam" id="PF00990">
    <property type="entry name" value="GGDEF"/>
    <property type="match status" value="1"/>
</dbReference>
<dbReference type="InterPro" id="IPR001633">
    <property type="entry name" value="EAL_dom"/>
</dbReference>
<dbReference type="PANTHER" id="PTHR44757:SF2">
    <property type="entry name" value="BIOFILM ARCHITECTURE MAINTENANCE PROTEIN MBAA"/>
    <property type="match status" value="1"/>
</dbReference>
<dbReference type="Pfam" id="PF00563">
    <property type="entry name" value="EAL"/>
    <property type="match status" value="1"/>
</dbReference>
<dbReference type="InterPro" id="IPR035919">
    <property type="entry name" value="EAL_sf"/>
</dbReference>